<evidence type="ECO:0000259" key="1">
    <source>
        <dbReference type="Pfam" id="PF22653"/>
    </source>
</evidence>
<dbReference type="Pfam" id="PF22653">
    <property type="entry name" value="DUF7007"/>
    <property type="match status" value="1"/>
</dbReference>
<dbReference type="RefSeq" id="WP_034073545.1">
    <property type="nucleotide sequence ID" value="NZ_CP081478.1"/>
</dbReference>
<reference evidence="2" key="1">
    <citation type="submission" date="2019-10" db="EMBL/GenBank/DDBJ databases">
        <title>Extensively Drug-Resistant Pseudomonas aeruginosa ST664 clone carrying KPC-2-encoding megaplasmid in a burn clinic.</title>
        <authorList>
            <person name="Li Z."/>
            <person name="Cai Z."/>
            <person name="Cai Z."/>
            <person name="Zhang Y."/>
            <person name="Fu T."/>
            <person name="Jin Y."/>
            <person name="Cheng Z."/>
            <person name="Jin S."/>
            <person name="Wu W."/>
            <person name="Yang L."/>
            <person name="Bai F."/>
        </authorList>
    </citation>
    <scope>NUCLEOTIDE SEQUENCE</scope>
    <source>
        <strain evidence="2">NK546</strain>
        <plasmid evidence="2">pNK546b</plasmid>
    </source>
</reference>
<dbReference type="EMBL" id="MN583270">
    <property type="protein sequence ID" value="QHU24521.1"/>
    <property type="molecule type" value="Genomic_DNA"/>
</dbReference>
<sequence length="214" mass="23641">MSEAFETPWGLALTVEELAPGIQKVTTESHGGYRLSHARRTEMLERMGFDHEWYEEDDEGLIVQGVFAAELGVENGEDLLSQVYPEVLAHLREQAPGKLQAFVIASDTALQGTADASVPARDRLAFKLAAMVTPEPDSAHNLEWLVQEAMAHAKFVRVEERAGAAIFIFRDRSILVALQSGMVYGVPTGSPENVEKLIVWLEGQGITERIRSTH</sequence>
<dbReference type="AlphaFoldDB" id="A0A6C0L1H7"/>
<name>A0A6C0L1H7_PSEAI</name>
<evidence type="ECO:0000313" key="2">
    <source>
        <dbReference type="EMBL" id="QHU24521.1"/>
    </source>
</evidence>
<geneLocation type="plasmid" evidence="2">
    <name>pNK546b</name>
</geneLocation>
<proteinExistence type="predicted"/>
<dbReference type="InterPro" id="IPR054276">
    <property type="entry name" value="DUF7007"/>
</dbReference>
<organism evidence="2">
    <name type="scientific">Pseudomonas aeruginosa</name>
    <dbReference type="NCBI Taxonomy" id="287"/>
    <lineage>
        <taxon>Bacteria</taxon>
        <taxon>Pseudomonadati</taxon>
        <taxon>Pseudomonadota</taxon>
        <taxon>Gammaproteobacteria</taxon>
        <taxon>Pseudomonadales</taxon>
        <taxon>Pseudomonadaceae</taxon>
        <taxon>Pseudomonas</taxon>
    </lineage>
</organism>
<accession>A0A6C0L1H7</accession>
<keyword evidence="2" id="KW-0614">Plasmid</keyword>
<feature type="domain" description="DUF7007" evidence="1">
    <location>
        <begin position="4"/>
        <end position="94"/>
    </location>
</feature>
<protein>
    <recommendedName>
        <fullName evidence="1">DUF7007 domain-containing protein</fullName>
    </recommendedName>
</protein>